<gene>
    <name evidence="2" type="ORF">M011DRAFT_457218</name>
</gene>
<feature type="region of interest" description="Disordered" evidence="1">
    <location>
        <begin position="69"/>
        <end position="95"/>
    </location>
</feature>
<name>A0A6A6VHW9_9PLEO</name>
<accession>A0A6A6VHW9</accession>
<feature type="region of interest" description="Disordered" evidence="1">
    <location>
        <begin position="161"/>
        <end position="192"/>
    </location>
</feature>
<dbReference type="EMBL" id="MU006567">
    <property type="protein sequence ID" value="KAF2749140.1"/>
    <property type="molecule type" value="Genomic_DNA"/>
</dbReference>
<organism evidence="2 3">
    <name type="scientific">Sporormia fimetaria CBS 119925</name>
    <dbReference type="NCBI Taxonomy" id="1340428"/>
    <lineage>
        <taxon>Eukaryota</taxon>
        <taxon>Fungi</taxon>
        <taxon>Dikarya</taxon>
        <taxon>Ascomycota</taxon>
        <taxon>Pezizomycotina</taxon>
        <taxon>Dothideomycetes</taxon>
        <taxon>Pleosporomycetidae</taxon>
        <taxon>Pleosporales</taxon>
        <taxon>Sporormiaceae</taxon>
        <taxon>Sporormia</taxon>
    </lineage>
</organism>
<protein>
    <submittedName>
        <fullName evidence="2">Uncharacterized protein</fullName>
    </submittedName>
</protein>
<evidence type="ECO:0000313" key="2">
    <source>
        <dbReference type="EMBL" id="KAF2749140.1"/>
    </source>
</evidence>
<evidence type="ECO:0000313" key="3">
    <source>
        <dbReference type="Proteomes" id="UP000799440"/>
    </source>
</evidence>
<dbReference type="AlphaFoldDB" id="A0A6A6VHW9"/>
<feature type="compositionally biased region" description="Basic and acidic residues" evidence="1">
    <location>
        <begin position="86"/>
        <end position="95"/>
    </location>
</feature>
<sequence>MAFIWKNHRYCATCGDITIPWGMGREYREDPHHEQTSRQERRVEVYSKYTHAARPELLTPASARAVTSDDFGLTRQTSNQDSLEVGGREKADRPGNFRRRISSVGEKTKAMLKSTSGKLTPKNKETALTLADKPDLCDLCHQKPATVTRSPLILELLQKGKPQTPRFPEDNQPLALPEREEPLHAGPVPENPVPWLDEEYGYF</sequence>
<dbReference type="Proteomes" id="UP000799440">
    <property type="component" value="Unassembled WGS sequence"/>
</dbReference>
<proteinExistence type="predicted"/>
<evidence type="ECO:0000256" key="1">
    <source>
        <dbReference type="SAM" id="MobiDB-lite"/>
    </source>
</evidence>
<keyword evidence="3" id="KW-1185">Reference proteome</keyword>
<reference evidence="2" key="1">
    <citation type="journal article" date="2020" name="Stud. Mycol.">
        <title>101 Dothideomycetes genomes: a test case for predicting lifestyles and emergence of pathogens.</title>
        <authorList>
            <person name="Haridas S."/>
            <person name="Albert R."/>
            <person name="Binder M."/>
            <person name="Bloem J."/>
            <person name="Labutti K."/>
            <person name="Salamov A."/>
            <person name="Andreopoulos B."/>
            <person name="Baker S."/>
            <person name="Barry K."/>
            <person name="Bills G."/>
            <person name="Bluhm B."/>
            <person name="Cannon C."/>
            <person name="Castanera R."/>
            <person name="Culley D."/>
            <person name="Daum C."/>
            <person name="Ezra D."/>
            <person name="Gonzalez J."/>
            <person name="Henrissat B."/>
            <person name="Kuo A."/>
            <person name="Liang C."/>
            <person name="Lipzen A."/>
            <person name="Lutzoni F."/>
            <person name="Magnuson J."/>
            <person name="Mondo S."/>
            <person name="Nolan M."/>
            <person name="Ohm R."/>
            <person name="Pangilinan J."/>
            <person name="Park H.-J."/>
            <person name="Ramirez L."/>
            <person name="Alfaro M."/>
            <person name="Sun H."/>
            <person name="Tritt A."/>
            <person name="Yoshinaga Y."/>
            <person name="Zwiers L.-H."/>
            <person name="Turgeon B."/>
            <person name="Goodwin S."/>
            <person name="Spatafora J."/>
            <person name="Crous P."/>
            <person name="Grigoriev I."/>
        </authorList>
    </citation>
    <scope>NUCLEOTIDE SEQUENCE</scope>
    <source>
        <strain evidence="2">CBS 119925</strain>
    </source>
</reference>